<dbReference type="SMART" id="SM00228">
    <property type="entry name" value="PDZ"/>
    <property type="match status" value="1"/>
</dbReference>
<dbReference type="PANTHER" id="PTHR12844">
    <property type="entry name" value="CONNECTOR ENCHANCER OF KINASE SUPPRESSOR OF RAS"/>
    <property type="match status" value="1"/>
</dbReference>
<dbReference type="OrthoDB" id="74412at2759"/>
<dbReference type="InterPro" id="IPR017874">
    <property type="entry name" value="CRIC_domain"/>
</dbReference>
<dbReference type="Gene3D" id="2.30.42.10">
    <property type="match status" value="1"/>
</dbReference>
<sequence>MNMSQLSARNSLLYSIELLMKLCYNLDSENLQTLALQLSVRCRNLQNDLKRVSSANAHPRPALCCGQLPDRVHLLLEISCLAEDTKRIISWLDRNPFNITSYYRTFRNSVLHVVVQIIQLTQNGSKDILENLKNIQMLVKLCAICDRLVEETKDPLVIQTAYLRKVYLRKLRSNDEWGINLESPYRGVHFISSIRFQSPADLCGKVNIGDEIVEIDDQVVIGWQRKCLLSLLKSKEHHACLVLKKHPENTCSVAKSFTGKPKFLTADITRAKCRKERRRSASVMLIPVSFECCGQNVEFPKEG</sequence>
<feature type="domain" description="CRIC" evidence="2">
    <location>
        <begin position="30"/>
        <end position="128"/>
    </location>
</feature>
<reference evidence="5" key="1">
    <citation type="submission" date="2016-06" db="UniProtKB">
        <authorList>
            <consortium name="WormBaseParasite"/>
        </authorList>
    </citation>
    <scope>IDENTIFICATION</scope>
</reference>
<dbReference type="InterPro" id="IPR001478">
    <property type="entry name" value="PDZ"/>
</dbReference>
<proteinExistence type="predicted"/>
<dbReference type="WBParaSite" id="SBAD_0000898801-mRNA-1">
    <property type="protein sequence ID" value="SBAD_0000898801-mRNA-1"/>
    <property type="gene ID" value="SBAD_0000898801"/>
</dbReference>
<accession>A0A183IYH7</accession>
<dbReference type="Proteomes" id="UP000270296">
    <property type="component" value="Unassembled WGS sequence"/>
</dbReference>
<dbReference type="Pfam" id="PF10534">
    <property type="entry name" value="CRIC_ras_sig"/>
    <property type="match status" value="1"/>
</dbReference>
<dbReference type="InterPro" id="IPR051566">
    <property type="entry name" value="CNKSR"/>
</dbReference>
<organism evidence="5">
    <name type="scientific">Soboliphyme baturini</name>
    <dbReference type="NCBI Taxonomy" id="241478"/>
    <lineage>
        <taxon>Eukaryota</taxon>
        <taxon>Metazoa</taxon>
        <taxon>Ecdysozoa</taxon>
        <taxon>Nematoda</taxon>
        <taxon>Enoplea</taxon>
        <taxon>Dorylaimia</taxon>
        <taxon>Dioctophymatida</taxon>
        <taxon>Dioctophymatoidea</taxon>
        <taxon>Soboliphymatidae</taxon>
        <taxon>Soboliphyme</taxon>
    </lineage>
</organism>
<dbReference type="AlphaFoldDB" id="A0A183IYH7"/>
<evidence type="ECO:0000313" key="5">
    <source>
        <dbReference type="WBParaSite" id="SBAD_0000898801-mRNA-1"/>
    </source>
</evidence>
<evidence type="ECO:0000313" key="3">
    <source>
        <dbReference type="EMBL" id="VDP18544.1"/>
    </source>
</evidence>
<reference evidence="3 4" key="2">
    <citation type="submission" date="2018-11" db="EMBL/GenBank/DDBJ databases">
        <authorList>
            <consortium name="Pathogen Informatics"/>
        </authorList>
    </citation>
    <scope>NUCLEOTIDE SEQUENCE [LARGE SCALE GENOMIC DNA]</scope>
</reference>
<name>A0A183IYH7_9BILA</name>
<protein>
    <submittedName>
        <fullName evidence="5">PDZ domain-containing protein</fullName>
    </submittedName>
</protein>
<dbReference type="PROSITE" id="PS50106">
    <property type="entry name" value="PDZ"/>
    <property type="match status" value="1"/>
</dbReference>
<evidence type="ECO:0000259" key="2">
    <source>
        <dbReference type="PROSITE" id="PS51290"/>
    </source>
</evidence>
<feature type="domain" description="PDZ" evidence="1">
    <location>
        <begin position="165"/>
        <end position="247"/>
    </location>
</feature>
<evidence type="ECO:0000259" key="1">
    <source>
        <dbReference type="PROSITE" id="PS50106"/>
    </source>
</evidence>
<evidence type="ECO:0000313" key="4">
    <source>
        <dbReference type="Proteomes" id="UP000270296"/>
    </source>
</evidence>
<keyword evidence="4" id="KW-1185">Reference proteome</keyword>
<dbReference type="InterPro" id="IPR036034">
    <property type="entry name" value="PDZ_sf"/>
</dbReference>
<gene>
    <name evidence="3" type="ORF">SBAD_LOCUS8675</name>
</gene>
<dbReference type="PANTHER" id="PTHR12844:SF42">
    <property type="entry name" value="CONNECTOR ENHANCER OF KSR PROTEIN CNK"/>
    <property type="match status" value="1"/>
</dbReference>
<dbReference type="EMBL" id="UZAM01011846">
    <property type="protein sequence ID" value="VDP18544.1"/>
    <property type="molecule type" value="Genomic_DNA"/>
</dbReference>
<dbReference type="SUPFAM" id="SSF50156">
    <property type="entry name" value="PDZ domain-like"/>
    <property type="match status" value="1"/>
</dbReference>
<dbReference type="PROSITE" id="PS51290">
    <property type="entry name" value="CRIC"/>
    <property type="match status" value="1"/>
</dbReference>